<dbReference type="InterPro" id="IPR001347">
    <property type="entry name" value="SIS_dom"/>
</dbReference>
<keyword evidence="5" id="KW-0413">Isomerase</keyword>
<dbReference type="EC" id="2.6.1.16" evidence="2"/>
<accession>A0A852SNW8</accession>
<sequence length="350" mass="36287">MDPARFADDLSAIPAALRRLADALSGGLPGLERARTLLAPPRLRVLVLGMGSSAYAAAVVAREARSLGRDVVVELASTALLPPPADDLVVVAVSATGGSAEVLQAVEGYRGAGRLIAVTNVEDSPLAARADLVVPLVAGVEASGVSCRTFRHTLVVLAALLRPAVPVAGHASTAAASVPVLLGVREPATLARDAAASADELLGSAASWIDDVDRLLGGPDGTFLLAPVERLSSAQQSALMLREVPRRPAWASETGDWSHVDVYLSKTLDYRALLFAGSVWDGAALDWLSSRAATVVLVGSSPALSADLNLRYRGDDDPAVALLVEPLVAELLAARWHGADPDFAWSRSLS</sequence>
<dbReference type="GO" id="GO:0004360">
    <property type="term" value="F:glutamine-fructose-6-phosphate transaminase (isomerizing) activity"/>
    <property type="evidence" value="ECO:0007669"/>
    <property type="project" value="UniProtKB-EC"/>
</dbReference>
<keyword evidence="6" id="KW-1185">Reference proteome</keyword>
<dbReference type="PANTHER" id="PTHR10937:SF0">
    <property type="entry name" value="GLUTAMINE--FRUCTOSE-6-PHOSPHATE TRANSAMINASE (ISOMERIZING)"/>
    <property type="match status" value="1"/>
</dbReference>
<evidence type="ECO:0000256" key="3">
    <source>
        <dbReference type="ARBA" id="ARBA00016090"/>
    </source>
</evidence>
<dbReference type="Pfam" id="PF01380">
    <property type="entry name" value="SIS"/>
    <property type="match status" value="1"/>
</dbReference>
<evidence type="ECO:0000259" key="4">
    <source>
        <dbReference type="PROSITE" id="PS51464"/>
    </source>
</evidence>
<protein>
    <recommendedName>
        <fullName evidence="3">Glutamine--fructose-6-phosphate aminotransferase [isomerizing]</fullName>
        <ecNumber evidence="2">2.6.1.16</ecNumber>
    </recommendedName>
</protein>
<dbReference type="Proteomes" id="UP000549913">
    <property type="component" value="Unassembled WGS sequence"/>
</dbReference>
<reference evidence="5 6" key="1">
    <citation type="submission" date="2020-07" db="EMBL/GenBank/DDBJ databases">
        <title>Sequencing the genomes of 1000 actinobacteria strains.</title>
        <authorList>
            <person name="Klenk H.-P."/>
        </authorList>
    </citation>
    <scope>NUCLEOTIDE SEQUENCE [LARGE SCALE GENOMIC DNA]</scope>
    <source>
        <strain evidence="5 6">DSM 26474</strain>
    </source>
</reference>
<dbReference type="SUPFAM" id="SSF53697">
    <property type="entry name" value="SIS domain"/>
    <property type="match status" value="1"/>
</dbReference>
<evidence type="ECO:0000256" key="2">
    <source>
        <dbReference type="ARBA" id="ARBA00012916"/>
    </source>
</evidence>
<dbReference type="EMBL" id="JACCBM010000001">
    <property type="protein sequence ID" value="NYD70463.1"/>
    <property type="molecule type" value="Genomic_DNA"/>
</dbReference>
<dbReference type="GO" id="GO:0006487">
    <property type="term" value="P:protein N-linked glycosylation"/>
    <property type="evidence" value="ECO:0007669"/>
    <property type="project" value="TreeGrafter"/>
</dbReference>
<dbReference type="GO" id="GO:0016853">
    <property type="term" value="F:isomerase activity"/>
    <property type="evidence" value="ECO:0007669"/>
    <property type="project" value="UniProtKB-KW"/>
</dbReference>
<dbReference type="AlphaFoldDB" id="A0A852SNW8"/>
<name>A0A852SNW8_9MICO</name>
<dbReference type="InterPro" id="IPR046348">
    <property type="entry name" value="SIS_dom_sf"/>
</dbReference>
<dbReference type="PROSITE" id="PS51464">
    <property type="entry name" value="SIS"/>
    <property type="match status" value="1"/>
</dbReference>
<evidence type="ECO:0000313" key="6">
    <source>
        <dbReference type="Proteomes" id="UP000549913"/>
    </source>
</evidence>
<comment type="caution">
    <text evidence="5">The sequence shown here is derived from an EMBL/GenBank/DDBJ whole genome shotgun (WGS) entry which is preliminary data.</text>
</comment>
<dbReference type="GO" id="GO:0006047">
    <property type="term" value="P:UDP-N-acetylglucosamine metabolic process"/>
    <property type="evidence" value="ECO:0007669"/>
    <property type="project" value="TreeGrafter"/>
</dbReference>
<dbReference type="PANTHER" id="PTHR10937">
    <property type="entry name" value="GLUCOSAMINE--FRUCTOSE-6-PHOSPHATE AMINOTRANSFERASE, ISOMERIZING"/>
    <property type="match status" value="1"/>
</dbReference>
<evidence type="ECO:0000313" key="5">
    <source>
        <dbReference type="EMBL" id="NYD70463.1"/>
    </source>
</evidence>
<dbReference type="GO" id="GO:0006002">
    <property type="term" value="P:fructose 6-phosphate metabolic process"/>
    <property type="evidence" value="ECO:0007669"/>
    <property type="project" value="TreeGrafter"/>
</dbReference>
<evidence type="ECO:0000256" key="1">
    <source>
        <dbReference type="ARBA" id="ARBA00001031"/>
    </source>
</evidence>
<proteinExistence type="predicted"/>
<dbReference type="RefSeq" id="WP_179547580.1">
    <property type="nucleotide sequence ID" value="NZ_BSEW01000001.1"/>
</dbReference>
<gene>
    <name evidence="5" type="ORF">BJ984_001621</name>
</gene>
<feature type="domain" description="SIS" evidence="4">
    <location>
        <begin position="34"/>
        <end position="170"/>
    </location>
</feature>
<dbReference type="GO" id="GO:0097367">
    <property type="term" value="F:carbohydrate derivative binding"/>
    <property type="evidence" value="ECO:0007669"/>
    <property type="project" value="InterPro"/>
</dbReference>
<comment type="catalytic activity">
    <reaction evidence="1">
        <text>D-fructose 6-phosphate + L-glutamine = D-glucosamine 6-phosphate + L-glutamate</text>
        <dbReference type="Rhea" id="RHEA:13237"/>
        <dbReference type="ChEBI" id="CHEBI:29985"/>
        <dbReference type="ChEBI" id="CHEBI:58359"/>
        <dbReference type="ChEBI" id="CHEBI:58725"/>
        <dbReference type="ChEBI" id="CHEBI:61527"/>
        <dbReference type="EC" id="2.6.1.16"/>
    </reaction>
</comment>
<organism evidence="5 6">
    <name type="scientific">Herbiconiux flava</name>
    <dbReference type="NCBI Taxonomy" id="881268"/>
    <lineage>
        <taxon>Bacteria</taxon>
        <taxon>Bacillati</taxon>
        <taxon>Actinomycetota</taxon>
        <taxon>Actinomycetes</taxon>
        <taxon>Micrococcales</taxon>
        <taxon>Microbacteriaceae</taxon>
        <taxon>Herbiconiux</taxon>
    </lineage>
</organism>
<dbReference type="Gene3D" id="3.40.50.10490">
    <property type="entry name" value="Glucose-6-phosphate isomerase like protein, domain 1"/>
    <property type="match status" value="1"/>
</dbReference>